<keyword evidence="12" id="KW-1185">Reference proteome</keyword>
<comment type="subcellular location">
    <subcellularLocation>
        <location evidence="1">Endoplasmic reticulum membrane</location>
        <topology evidence="1">Single-pass type II membrane protein</topology>
    </subcellularLocation>
</comment>
<dbReference type="InterPro" id="IPR007653">
    <property type="entry name" value="SPC3"/>
</dbReference>
<name>A0A098VYN4_9MICR</name>
<dbReference type="EMBL" id="JMKJ01000033">
    <property type="protein sequence ID" value="KGG52846.1"/>
    <property type="molecule type" value="Genomic_DNA"/>
</dbReference>
<keyword evidence="3" id="KW-0812">Transmembrane</keyword>
<evidence type="ECO:0000313" key="11">
    <source>
        <dbReference type="EMBL" id="KGG52846.1"/>
    </source>
</evidence>
<dbReference type="PANTHER" id="PTHR12804">
    <property type="entry name" value="MICROSOMAL SIGNAL PEPTIDASE 23 KD SUBUNIT SPC22/23"/>
    <property type="match status" value="1"/>
</dbReference>
<evidence type="ECO:0000256" key="3">
    <source>
        <dbReference type="ARBA" id="ARBA00022692"/>
    </source>
</evidence>
<evidence type="ECO:0000256" key="10">
    <source>
        <dbReference type="ARBA" id="ARBA00045670"/>
    </source>
</evidence>
<dbReference type="VEuPathDB" id="MicrosporidiaDB:DI09_12p140"/>
<evidence type="ECO:0000256" key="2">
    <source>
        <dbReference type="ARBA" id="ARBA00009289"/>
    </source>
</evidence>
<evidence type="ECO:0000256" key="4">
    <source>
        <dbReference type="ARBA" id="ARBA00022824"/>
    </source>
</evidence>
<proteinExistence type="inferred from homology"/>
<dbReference type="Pfam" id="PF04573">
    <property type="entry name" value="SPC22"/>
    <property type="match status" value="1"/>
</dbReference>
<dbReference type="GO" id="GO:0006465">
    <property type="term" value="P:signal peptide processing"/>
    <property type="evidence" value="ECO:0007669"/>
    <property type="project" value="InterPro"/>
</dbReference>
<protein>
    <recommendedName>
        <fullName evidence="8">Signal peptidase complex subunit 3</fullName>
    </recommendedName>
    <alternativeName>
        <fullName evidence="9">Microsomal signal peptidase subunit 3</fullName>
    </alternativeName>
</protein>
<evidence type="ECO:0000256" key="8">
    <source>
        <dbReference type="ARBA" id="ARBA00029556"/>
    </source>
</evidence>
<organism evidence="11 12">
    <name type="scientific">Mitosporidium daphniae</name>
    <dbReference type="NCBI Taxonomy" id="1485682"/>
    <lineage>
        <taxon>Eukaryota</taxon>
        <taxon>Fungi</taxon>
        <taxon>Fungi incertae sedis</taxon>
        <taxon>Microsporidia</taxon>
        <taxon>Mitosporidium</taxon>
    </lineage>
</organism>
<keyword evidence="4" id="KW-0256">Endoplasmic reticulum</keyword>
<dbReference type="GO" id="GO:0005787">
    <property type="term" value="C:signal peptidase complex"/>
    <property type="evidence" value="ECO:0007669"/>
    <property type="project" value="InterPro"/>
</dbReference>
<gene>
    <name evidence="11" type="ORF">DI09_12p140</name>
</gene>
<dbReference type="AlphaFoldDB" id="A0A098VYN4"/>
<keyword evidence="7" id="KW-0472">Membrane</keyword>
<evidence type="ECO:0000256" key="9">
    <source>
        <dbReference type="ARBA" id="ARBA00033146"/>
    </source>
</evidence>
<keyword evidence="6" id="KW-1133">Transmembrane helix</keyword>
<keyword evidence="5" id="KW-0735">Signal-anchor</keyword>
<evidence type="ECO:0000256" key="7">
    <source>
        <dbReference type="ARBA" id="ARBA00023136"/>
    </source>
</evidence>
<dbReference type="PANTHER" id="PTHR12804:SF0">
    <property type="entry name" value="SIGNAL PEPTIDASE COMPLEX SUBUNIT 3"/>
    <property type="match status" value="1"/>
</dbReference>
<sequence length="189" mass="21942">MHHILSARGMLKAPPNPNVALSGNGKEGHYVVRTTDLLDVLSSLDVDLRPLFNWNVKEVFAFLVVEYESTRPHDKVRIHNEHVLWDRVIVSENLGKSLVKANSVRFSTLKHRFRISNLSNKYPIADINNLFRNNDPQMDHVSMDWRHFPQGVRRAIGHIFADSERPINQRETPATLHEEFRNFVPLYDD</sequence>
<evidence type="ECO:0000313" key="12">
    <source>
        <dbReference type="Proteomes" id="UP000029725"/>
    </source>
</evidence>
<comment type="caution">
    <text evidence="11">The sequence shown here is derived from an EMBL/GenBank/DDBJ whole genome shotgun (WGS) entry which is preliminary data.</text>
</comment>
<evidence type="ECO:0000256" key="1">
    <source>
        <dbReference type="ARBA" id="ARBA00004648"/>
    </source>
</evidence>
<dbReference type="GeneID" id="25258242"/>
<accession>A0A098VYN4</accession>
<reference evidence="11 12" key="1">
    <citation type="submission" date="2014-04" db="EMBL/GenBank/DDBJ databases">
        <title>A new species of microsporidia sheds light on the evolution of extreme parasitism.</title>
        <authorList>
            <person name="Haag K.L."/>
            <person name="James T.Y."/>
            <person name="Larsson R."/>
            <person name="Schaer T.M."/>
            <person name="Refardt D."/>
            <person name="Pombert J.-F."/>
            <person name="Ebert D."/>
        </authorList>
    </citation>
    <scope>NUCLEOTIDE SEQUENCE [LARGE SCALE GENOMIC DNA]</scope>
    <source>
        <strain evidence="11 12">UGP3</strain>
        <tissue evidence="11">Spores</tissue>
    </source>
</reference>
<comment type="function">
    <text evidence="10">Essential component of the signal peptidase complex (SPC) which catalyzes the cleavage of N-terminal signal sequences from nascent proteins as they are translocated into the lumen of the endoplasmic reticulum. Essential for the SPC catalytic activity, possibly by stabilizing and positioning the active center of the complex close to the lumenal surface. Essential for viability.</text>
</comment>
<dbReference type="GO" id="GO:0045047">
    <property type="term" value="P:protein targeting to ER"/>
    <property type="evidence" value="ECO:0007669"/>
    <property type="project" value="TreeGrafter"/>
</dbReference>
<dbReference type="OrthoDB" id="10261524at2759"/>
<dbReference type="HOGENOM" id="CLU_1434757_0_0_1"/>
<comment type="similarity">
    <text evidence="2">Belongs to the SPCS3 family.</text>
</comment>
<dbReference type="Proteomes" id="UP000029725">
    <property type="component" value="Unassembled WGS sequence"/>
</dbReference>
<evidence type="ECO:0000256" key="5">
    <source>
        <dbReference type="ARBA" id="ARBA00022968"/>
    </source>
</evidence>
<dbReference type="RefSeq" id="XP_013239273.1">
    <property type="nucleotide sequence ID" value="XM_013383819.1"/>
</dbReference>
<evidence type="ECO:0000256" key="6">
    <source>
        <dbReference type="ARBA" id="ARBA00022989"/>
    </source>
</evidence>